<evidence type="ECO:0000313" key="2">
    <source>
        <dbReference type="EMBL" id="NZA27593.1"/>
    </source>
</evidence>
<sequence length="188" mass="20725">MPERQAGPWSGIRLAGEGFVLRRWRGDDLDDLVRHADDAQVSRAVSDRFPHPYTREDGRRFLAGEVVDLAHPVFAIEIAGQACGGIGARPGSGERAHAAELGYWLGRAHWGRGIMTRAVAAFAPWAMRELALRRLFATVLDGNRASARVLEKNGFVEEGVLRCAVLKRGHLHDLRVFAKLGRDRGDPA</sequence>
<dbReference type="PROSITE" id="PS51186">
    <property type="entry name" value="GNAT"/>
    <property type="match status" value="1"/>
</dbReference>
<evidence type="ECO:0000259" key="1">
    <source>
        <dbReference type="PROSITE" id="PS51186"/>
    </source>
</evidence>
<reference evidence="2 3" key="1">
    <citation type="submission" date="2020-07" db="EMBL/GenBank/DDBJ databases">
        <title>Luteimonas sp. SJ-92.</title>
        <authorList>
            <person name="Huang X.-X."/>
            <person name="Xu L."/>
            <person name="Sun J.-Q."/>
        </authorList>
    </citation>
    <scope>NUCLEOTIDE SEQUENCE [LARGE SCALE GENOMIC DNA]</scope>
    <source>
        <strain evidence="2 3">SJ-92</strain>
    </source>
</reference>
<protein>
    <submittedName>
        <fullName evidence="2">GNAT family N-acetyltransferase</fullName>
    </submittedName>
</protein>
<name>A0A853JE43_9GAMM</name>
<dbReference type="Pfam" id="PF13302">
    <property type="entry name" value="Acetyltransf_3"/>
    <property type="match status" value="1"/>
</dbReference>
<keyword evidence="2" id="KW-0808">Transferase</keyword>
<dbReference type="Gene3D" id="3.40.630.30">
    <property type="match status" value="1"/>
</dbReference>
<evidence type="ECO:0000313" key="3">
    <source>
        <dbReference type="Proteomes" id="UP000578091"/>
    </source>
</evidence>
<dbReference type="PANTHER" id="PTHR43328">
    <property type="entry name" value="ACETYLTRANSFERASE-RELATED"/>
    <property type="match status" value="1"/>
</dbReference>
<keyword evidence="3" id="KW-1185">Reference proteome</keyword>
<dbReference type="InterPro" id="IPR000182">
    <property type="entry name" value="GNAT_dom"/>
</dbReference>
<dbReference type="EMBL" id="JACCKA010000082">
    <property type="protein sequence ID" value="NZA27593.1"/>
    <property type="molecule type" value="Genomic_DNA"/>
</dbReference>
<dbReference type="InterPro" id="IPR016181">
    <property type="entry name" value="Acyl_CoA_acyltransferase"/>
</dbReference>
<comment type="caution">
    <text evidence="2">The sequence shown here is derived from an EMBL/GenBank/DDBJ whole genome shotgun (WGS) entry which is preliminary data.</text>
</comment>
<dbReference type="GO" id="GO:0016747">
    <property type="term" value="F:acyltransferase activity, transferring groups other than amino-acyl groups"/>
    <property type="evidence" value="ECO:0007669"/>
    <property type="project" value="InterPro"/>
</dbReference>
<feature type="domain" description="N-acetyltransferase" evidence="1">
    <location>
        <begin position="19"/>
        <end position="181"/>
    </location>
</feature>
<dbReference type="RefSeq" id="WP_180679367.1">
    <property type="nucleotide sequence ID" value="NZ_JACCKA010000082.1"/>
</dbReference>
<accession>A0A853JE43</accession>
<dbReference type="AlphaFoldDB" id="A0A853JE43"/>
<gene>
    <name evidence="2" type="ORF">H0E84_14530</name>
</gene>
<dbReference type="PANTHER" id="PTHR43328:SF1">
    <property type="entry name" value="N-ACETYLTRANSFERASE DOMAIN-CONTAINING PROTEIN"/>
    <property type="match status" value="1"/>
</dbReference>
<proteinExistence type="predicted"/>
<dbReference type="SUPFAM" id="SSF55729">
    <property type="entry name" value="Acyl-CoA N-acyltransferases (Nat)"/>
    <property type="match status" value="1"/>
</dbReference>
<organism evidence="2 3">
    <name type="scientific">Luteimonas salinisoli</name>
    <dbReference type="NCBI Taxonomy" id="2752307"/>
    <lineage>
        <taxon>Bacteria</taxon>
        <taxon>Pseudomonadati</taxon>
        <taxon>Pseudomonadota</taxon>
        <taxon>Gammaproteobacteria</taxon>
        <taxon>Lysobacterales</taxon>
        <taxon>Lysobacteraceae</taxon>
        <taxon>Luteimonas</taxon>
    </lineage>
</organism>
<dbReference type="Proteomes" id="UP000578091">
    <property type="component" value="Unassembled WGS sequence"/>
</dbReference>